<dbReference type="OrthoDB" id="445695at2759"/>
<keyword evidence="1" id="KW-0325">Glycoprotein</keyword>
<dbReference type="GO" id="GO:0006508">
    <property type="term" value="P:proteolysis"/>
    <property type="evidence" value="ECO:0007669"/>
    <property type="project" value="UniProtKB-KW"/>
</dbReference>
<evidence type="ECO:0000313" key="2">
    <source>
        <dbReference type="EMBL" id="CAB3380921.1"/>
    </source>
</evidence>
<comment type="catalytic activity">
    <reaction evidence="1">
        <text>an L-aminoacyl-L-amino acid + H2O = 2 an L-alpha-amino acid</text>
        <dbReference type="Rhea" id="RHEA:48940"/>
        <dbReference type="ChEBI" id="CHEBI:15377"/>
        <dbReference type="ChEBI" id="CHEBI:59869"/>
        <dbReference type="ChEBI" id="CHEBI:77460"/>
        <dbReference type="EC" id="3.4.13.19"/>
    </reaction>
</comment>
<gene>
    <name evidence="2" type="ORF">CLODIP_2_CD13159</name>
</gene>
<dbReference type="GO" id="GO:0046872">
    <property type="term" value="F:metal ion binding"/>
    <property type="evidence" value="ECO:0007669"/>
    <property type="project" value="UniProtKB-UniRule"/>
</dbReference>
<dbReference type="InterPro" id="IPR032466">
    <property type="entry name" value="Metal_Hydrolase"/>
</dbReference>
<name>A0A8S1DIP8_9INSE</name>
<keyword evidence="1" id="KW-0479">Metal-binding</keyword>
<dbReference type="CDD" id="cd01301">
    <property type="entry name" value="rDP_like"/>
    <property type="match status" value="1"/>
</dbReference>
<feature type="chain" id="PRO_5035959179" description="Dipeptidase" evidence="1">
    <location>
        <begin position="23"/>
        <end position="408"/>
    </location>
</feature>
<dbReference type="Proteomes" id="UP000494165">
    <property type="component" value="Unassembled WGS sequence"/>
</dbReference>
<dbReference type="FunFam" id="3.20.20.140:FF:000030">
    <property type="entry name" value="Dipeptidase"/>
    <property type="match status" value="1"/>
</dbReference>
<keyword evidence="1" id="KW-0862">Zinc</keyword>
<dbReference type="GO" id="GO:0098552">
    <property type="term" value="C:side of membrane"/>
    <property type="evidence" value="ECO:0007669"/>
    <property type="project" value="UniProtKB-KW"/>
</dbReference>
<reference evidence="2 3" key="1">
    <citation type="submission" date="2020-04" db="EMBL/GenBank/DDBJ databases">
        <authorList>
            <person name="Alioto T."/>
            <person name="Alioto T."/>
            <person name="Gomez Garrido J."/>
        </authorList>
    </citation>
    <scope>NUCLEOTIDE SEQUENCE [LARGE SCALE GENOMIC DNA]</scope>
</reference>
<keyword evidence="1" id="KW-0482">Metalloprotease</keyword>
<keyword evidence="1" id="KW-0472">Membrane</keyword>
<protein>
    <recommendedName>
        <fullName evidence="1">Dipeptidase</fullName>
        <ecNumber evidence="1">3.4.13.19</ecNumber>
    </recommendedName>
</protein>
<dbReference type="PANTHER" id="PTHR10443">
    <property type="entry name" value="MICROSOMAL DIPEPTIDASE"/>
    <property type="match status" value="1"/>
</dbReference>
<dbReference type="Gene3D" id="3.20.20.140">
    <property type="entry name" value="Metal-dependent hydrolases"/>
    <property type="match status" value="1"/>
</dbReference>
<comment type="subcellular location">
    <subcellularLocation>
        <location evidence="1">Membrane</location>
        <topology evidence="1">Lipid-anchor</topology>
        <topology evidence="1">GPI-anchor</topology>
    </subcellularLocation>
</comment>
<keyword evidence="1" id="KW-0224">Dipeptidase</keyword>
<keyword evidence="1" id="KW-0645">Protease</keyword>
<comment type="cofactor">
    <cofactor evidence="1">
        <name>Zn(2+)</name>
        <dbReference type="ChEBI" id="CHEBI:29105"/>
    </cofactor>
</comment>
<feature type="signal peptide" evidence="1">
    <location>
        <begin position="1"/>
        <end position="22"/>
    </location>
</feature>
<evidence type="ECO:0000256" key="1">
    <source>
        <dbReference type="RuleBase" id="RU341113"/>
    </source>
</evidence>
<proteinExistence type="inferred from homology"/>
<dbReference type="SUPFAM" id="SSF51556">
    <property type="entry name" value="Metallo-dependent hydrolases"/>
    <property type="match status" value="1"/>
</dbReference>
<dbReference type="PROSITE" id="PS51365">
    <property type="entry name" value="RENAL_DIPEPTIDASE_2"/>
    <property type="match status" value="1"/>
</dbReference>
<comment type="similarity">
    <text evidence="1">Belongs to the metallo-dependent hydrolases superfamily. Peptidase M19 family.</text>
</comment>
<dbReference type="Pfam" id="PF01244">
    <property type="entry name" value="Peptidase_M19"/>
    <property type="match status" value="1"/>
</dbReference>
<evidence type="ECO:0000313" key="3">
    <source>
        <dbReference type="Proteomes" id="UP000494165"/>
    </source>
</evidence>
<dbReference type="AlphaFoldDB" id="A0A8S1DIP8"/>
<keyword evidence="1" id="KW-1015">Disulfide bond</keyword>
<keyword evidence="1" id="KW-0449">Lipoprotein</keyword>
<keyword evidence="1" id="KW-0336">GPI-anchor</keyword>
<dbReference type="PANTHER" id="PTHR10443:SF47">
    <property type="entry name" value="DIPEPTIDASE"/>
    <property type="match status" value="1"/>
</dbReference>
<dbReference type="InterPro" id="IPR008257">
    <property type="entry name" value="Pept_M19"/>
</dbReference>
<keyword evidence="3" id="KW-1185">Reference proteome</keyword>
<dbReference type="EMBL" id="CADEPI010000220">
    <property type="protein sequence ID" value="CAB3380921.1"/>
    <property type="molecule type" value="Genomic_DNA"/>
</dbReference>
<organism evidence="2 3">
    <name type="scientific">Cloeon dipterum</name>
    <dbReference type="NCBI Taxonomy" id="197152"/>
    <lineage>
        <taxon>Eukaryota</taxon>
        <taxon>Metazoa</taxon>
        <taxon>Ecdysozoa</taxon>
        <taxon>Arthropoda</taxon>
        <taxon>Hexapoda</taxon>
        <taxon>Insecta</taxon>
        <taxon>Pterygota</taxon>
        <taxon>Palaeoptera</taxon>
        <taxon>Ephemeroptera</taxon>
        <taxon>Pisciforma</taxon>
        <taxon>Baetidae</taxon>
        <taxon>Cloeon</taxon>
    </lineage>
</organism>
<keyword evidence="1" id="KW-0378">Hydrolase</keyword>
<comment type="caution">
    <text evidence="2">The sequence shown here is derived from an EMBL/GenBank/DDBJ whole genome shotgun (WGS) entry which is preliminary data.</text>
</comment>
<accession>A0A8S1DIP8</accession>
<sequence length="408" mass="45695">MKGRFGPLTVVLVLCSWVVTRAGDDRVHDRLAVVRRLLEEVPLIDGHNDLPWNIRKYVRNQLQDFHFSEDLRQTEPWARSVWSHTDLFRLQQGMVGAQFWSAYAPCSSQYLDSVQLTLEQIDVIRRLIAQYPQHMQFVTTADEVVEAHRARKLASLIGVEGGHAIGTSLAVLRVLYRLGARYLTLTHTCSTPWADCSNVDAPGQIPDHGGLTDFGKAVVLEMNRLGMMVDLSHVSILTMLDVLQVTKAPVIFSHSAAHALCNSSRNVPDHVLRLVAQNRGIVMVAFYTYFVSCNDTATIRDVVAHINHIRDVAGADHVGIGAGYDGINLTPQGLEDVSGYPRLFAELLASKRWTEHDLKKLAGLNLLRVMKDVEQVRDNMRQSGVQPSEDLIPAHDLYGKTYCRFPET</sequence>
<dbReference type="GO" id="GO:0070573">
    <property type="term" value="F:metallodipeptidase activity"/>
    <property type="evidence" value="ECO:0007669"/>
    <property type="project" value="InterPro"/>
</dbReference>
<dbReference type="EC" id="3.4.13.19" evidence="1"/>
<keyword evidence="1" id="KW-0732">Signal</keyword>
<comment type="subunit">
    <text evidence="1">Homodimer; disulfide-linked.</text>
</comment>